<keyword evidence="3" id="KW-1185">Reference proteome</keyword>
<dbReference type="InterPro" id="IPR014756">
    <property type="entry name" value="Ig_E-set"/>
</dbReference>
<dbReference type="KEGG" id="abac:LuPra_05208"/>
<dbReference type="InterPro" id="IPR000801">
    <property type="entry name" value="Esterase-like"/>
</dbReference>
<dbReference type="PATRIC" id="fig|1813736.3.peg.5481"/>
<dbReference type="Gene3D" id="2.60.40.10">
    <property type="entry name" value="Immunoglobulins"/>
    <property type="match status" value="1"/>
</dbReference>
<dbReference type="SUPFAM" id="SSF81296">
    <property type="entry name" value="E set domains"/>
    <property type="match status" value="1"/>
</dbReference>
<keyword evidence="1" id="KW-0732">Signal</keyword>
<dbReference type="STRING" id="1855912.LuPra_05208"/>
<dbReference type="InterPro" id="IPR013783">
    <property type="entry name" value="Ig-like_fold"/>
</dbReference>
<dbReference type="Proteomes" id="UP000076079">
    <property type="component" value="Chromosome"/>
</dbReference>
<dbReference type="OrthoDB" id="9777383at2"/>
<dbReference type="Pfam" id="PF00756">
    <property type="entry name" value="Esterase"/>
    <property type="match status" value="1"/>
</dbReference>
<dbReference type="EMBL" id="CP015136">
    <property type="protein sequence ID" value="AMY11938.1"/>
    <property type="molecule type" value="Genomic_DNA"/>
</dbReference>
<feature type="signal peptide" evidence="1">
    <location>
        <begin position="1"/>
        <end position="19"/>
    </location>
</feature>
<dbReference type="PROSITE" id="PS50194">
    <property type="entry name" value="FILAMIN_REPEAT"/>
    <property type="match status" value="1"/>
</dbReference>
<dbReference type="InterPro" id="IPR017868">
    <property type="entry name" value="Filamin/ABP280_repeat-like"/>
</dbReference>
<evidence type="ECO:0000256" key="1">
    <source>
        <dbReference type="SAM" id="SignalP"/>
    </source>
</evidence>
<dbReference type="CDD" id="cd02858">
    <property type="entry name" value="E_set_Esterase_N"/>
    <property type="match status" value="1"/>
</dbReference>
<reference evidence="3" key="2">
    <citation type="submission" date="2016-04" db="EMBL/GenBank/DDBJ databases">
        <title>First Complete Genome Sequence of a Subdivision 6 Acidobacterium.</title>
        <authorList>
            <person name="Huang S."/>
            <person name="Vieira S."/>
            <person name="Bunk B."/>
            <person name="Riedel T."/>
            <person name="Sproeer C."/>
            <person name="Overmann J."/>
        </authorList>
    </citation>
    <scope>NUCLEOTIDE SEQUENCE [LARGE SCALE GENOMIC DNA]</scope>
    <source>
        <strain evidence="3">DSM 100886 HEG_-6_39</strain>
    </source>
</reference>
<dbReference type="RefSeq" id="WP_110173443.1">
    <property type="nucleotide sequence ID" value="NZ_CP015136.1"/>
</dbReference>
<dbReference type="GO" id="GO:0016747">
    <property type="term" value="F:acyltransferase activity, transferring groups other than amino-acyl groups"/>
    <property type="evidence" value="ECO:0007669"/>
    <property type="project" value="TreeGrafter"/>
</dbReference>
<accession>A0A143PUS1</accession>
<dbReference type="InterPro" id="IPR050583">
    <property type="entry name" value="Mycobacterial_A85_antigen"/>
</dbReference>
<sequence length="396" mass="43204" precursor="true">MKQVVFASAMLLGAAICSAQGPGDFTPAETNVWGAEYPRLDATGRVEIRIKAPDAAKARVNFWSGPKVDLQKQADGTWTVVTPPLVPGLHYYTVVVDGAEFADPGSQAFFGGGRHASAVEVPEPGADYYGIKDVPHGQVREVWYASKPTGGWRHALVYLPPGYDTSTRTRYPVLYLQHGGGEDETGWIRQGRANFILDNLIAAGKAKPTIVVMAYGYARRAGAPAASGPSTAAADPEARRRVMQEMASTFQADMTEALIPFVDATFRTIADREHRAMAGLSMGGFQTFQITLNRLDLFSHIGGFSGAGGLNGRALDPKVDFNGVFADPKAFAKKVRLLWLGIGTAEPERMREGIRSLHKALTDAGVDHVYYESPGTDHEWQTWRRDLHDFVPRLFH</sequence>
<name>A0A143PUS1_LUTPR</name>
<dbReference type="Gene3D" id="3.40.50.1820">
    <property type="entry name" value="alpha/beta hydrolase"/>
    <property type="match status" value="1"/>
</dbReference>
<evidence type="ECO:0000313" key="3">
    <source>
        <dbReference type="Proteomes" id="UP000076079"/>
    </source>
</evidence>
<reference evidence="2 3" key="1">
    <citation type="journal article" date="2016" name="Genome Announc.">
        <title>First Complete Genome Sequence of a Subdivision 6 Acidobacterium Strain.</title>
        <authorList>
            <person name="Huang S."/>
            <person name="Vieira S."/>
            <person name="Bunk B."/>
            <person name="Riedel T."/>
            <person name="Sproer C."/>
            <person name="Overmann J."/>
        </authorList>
    </citation>
    <scope>NUCLEOTIDE SEQUENCE [LARGE SCALE GENOMIC DNA]</scope>
    <source>
        <strain evidence="3">DSM 100886 HEG_-6_39</strain>
    </source>
</reference>
<feature type="chain" id="PRO_5007512010" evidence="1">
    <location>
        <begin position="20"/>
        <end position="396"/>
    </location>
</feature>
<evidence type="ECO:0000313" key="2">
    <source>
        <dbReference type="EMBL" id="AMY11938.1"/>
    </source>
</evidence>
<organism evidence="2 3">
    <name type="scientific">Luteitalea pratensis</name>
    <dbReference type="NCBI Taxonomy" id="1855912"/>
    <lineage>
        <taxon>Bacteria</taxon>
        <taxon>Pseudomonadati</taxon>
        <taxon>Acidobacteriota</taxon>
        <taxon>Vicinamibacteria</taxon>
        <taxon>Vicinamibacterales</taxon>
        <taxon>Vicinamibacteraceae</taxon>
        <taxon>Luteitalea</taxon>
    </lineage>
</organism>
<gene>
    <name evidence="2" type="primary">axe1-6A_6</name>
    <name evidence="2" type="ORF">LuPra_05208</name>
</gene>
<proteinExistence type="predicted"/>
<dbReference type="PANTHER" id="PTHR48098:SF1">
    <property type="entry name" value="DIACYLGLYCEROL ACYLTRANSFERASE_MYCOLYLTRANSFERASE AG85A"/>
    <property type="match status" value="1"/>
</dbReference>
<dbReference type="InterPro" id="IPR029058">
    <property type="entry name" value="AB_hydrolase_fold"/>
</dbReference>
<dbReference type="AlphaFoldDB" id="A0A143PUS1"/>
<dbReference type="PANTHER" id="PTHR48098">
    <property type="entry name" value="ENTEROCHELIN ESTERASE-RELATED"/>
    <property type="match status" value="1"/>
</dbReference>
<dbReference type="SUPFAM" id="SSF53474">
    <property type="entry name" value="alpha/beta-Hydrolases"/>
    <property type="match status" value="1"/>
</dbReference>
<protein>
    <submittedName>
        <fullName evidence="2">Carbohydrate acetyl esterase/feruloyl esterase</fullName>
    </submittedName>
</protein>